<dbReference type="RefSeq" id="WP_117179320.1">
    <property type="nucleotide sequence ID" value="NZ_QFZK01000013.1"/>
</dbReference>
<reference evidence="5 6" key="1">
    <citation type="submission" date="2018-05" db="EMBL/GenBank/DDBJ databases">
        <title>Rhodoferax soyangensis sp.nov., isolated from an oligotrophic freshwater lake.</title>
        <authorList>
            <person name="Park M."/>
        </authorList>
    </citation>
    <scope>NUCLEOTIDE SEQUENCE [LARGE SCALE GENOMIC DNA]</scope>
    <source>
        <strain evidence="5 6">IMCC26218</strain>
    </source>
</reference>
<protein>
    <recommendedName>
        <fullName evidence="4">HPt domain-containing protein</fullName>
    </recommendedName>
</protein>
<dbReference type="GO" id="GO:0004672">
    <property type="term" value="F:protein kinase activity"/>
    <property type="evidence" value="ECO:0007669"/>
    <property type="project" value="UniProtKB-ARBA"/>
</dbReference>
<evidence type="ECO:0000259" key="4">
    <source>
        <dbReference type="PROSITE" id="PS50894"/>
    </source>
</evidence>
<dbReference type="OrthoDB" id="9803176at2"/>
<name>A0A3E1R8M5_9BURK</name>
<dbReference type="GO" id="GO:0000160">
    <property type="term" value="P:phosphorelay signal transduction system"/>
    <property type="evidence" value="ECO:0007669"/>
    <property type="project" value="UniProtKB-KW"/>
</dbReference>
<comment type="caution">
    <text evidence="2">Lacks conserved residue(s) required for the propagation of feature annotation.</text>
</comment>
<comment type="caution">
    <text evidence="5">The sequence shown here is derived from an EMBL/GenBank/DDBJ whole genome shotgun (WGS) entry which is preliminary data.</text>
</comment>
<feature type="region of interest" description="Disordered" evidence="3">
    <location>
        <begin position="338"/>
        <end position="380"/>
    </location>
</feature>
<evidence type="ECO:0000313" key="5">
    <source>
        <dbReference type="EMBL" id="RFO95715.1"/>
    </source>
</evidence>
<keyword evidence="6" id="KW-1185">Reference proteome</keyword>
<sequence>MSRVLHAAEDLMVVVRDGDLDFSQDLADQLLEAMDFVSRLLDRIESGDSQLSAHSSESAALAQALRHLIPAARDAGQDTDSATAQATPTVSTAAHDLVACMQSLAGVPEALRMDWYRAACAETTGGPAADLLWLAYTPEPECFFKGEDPFYQARQLPGLLWQHVDSGEAWAPLNELDAYRCQLRFAFISNAPLAQLQEHFRYVPEQVSTVALPLHQLVLPVGDANGGAVYEDFVVAALALLGRGDLAGLERAVRSMLELSSSGLWLASALRWLLLLLECPGDQRPGLQAVIESLRSFAAPVWPQVVVTVPQRWNWCCAARPNPRGRLSNWTLPWARPKAPLNASRTPSPDPNTGPHHAARPNNNYNSRTARRRTVGTGRG</sequence>
<feature type="domain" description="HPt" evidence="4">
    <location>
        <begin position="1"/>
        <end position="44"/>
    </location>
</feature>
<evidence type="ECO:0000313" key="6">
    <source>
        <dbReference type="Proteomes" id="UP000260665"/>
    </source>
</evidence>
<evidence type="ECO:0000256" key="3">
    <source>
        <dbReference type="SAM" id="MobiDB-lite"/>
    </source>
</evidence>
<dbReference type="InterPro" id="IPR008207">
    <property type="entry name" value="Sig_transdc_His_kin_Hpt_dom"/>
</dbReference>
<dbReference type="Proteomes" id="UP000260665">
    <property type="component" value="Unassembled WGS sequence"/>
</dbReference>
<dbReference type="InterPro" id="IPR036641">
    <property type="entry name" value="HPT_dom_sf"/>
</dbReference>
<dbReference type="EMBL" id="QFZK01000013">
    <property type="protein sequence ID" value="RFO95715.1"/>
    <property type="molecule type" value="Genomic_DNA"/>
</dbReference>
<proteinExistence type="predicted"/>
<keyword evidence="1" id="KW-0902">Two-component regulatory system</keyword>
<dbReference type="AlphaFoldDB" id="A0A3E1R8M5"/>
<dbReference type="SUPFAM" id="SSF47226">
    <property type="entry name" value="Histidine-containing phosphotransfer domain, HPT domain"/>
    <property type="match status" value="1"/>
</dbReference>
<dbReference type="PROSITE" id="PS50894">
    <property type="entry name" value="HPT"/>
    <property type="match status" value="1"/>
</dbReference>
<evidence type="ECO:0000256" key="2">
    <source>
        <dbReference type="PROSITE-ProRule" id="PRU00110"/>
    </source>
</evidence>
<accession>A0A3E1R8M5</accession>
<organism evidence="5 6">
    <name type="scientific">Rhodoferax lacus</name>
    <dbReference type="NCBI Taxonomy" id="2184758"/>
    <lineage>
        <taxon>Bacteria</taxon>
        <taxon>Pseudomonadati</taxon>
        <taxon>Pseudomonadota</taxon>
        <taxon>Betaproteobacteria</taxon>
        <taxon>Burkholderiales</taxon>
        <taxon>Comamonadaceae</taxon>
        <taxon>Rhodoferax</taxon>
    </lineage>
</organism>
<dbReference type="Gene3D" id="1.20.120.160">
    <property type="entry name" value="HPT domain"/>
    <property type="match status" value="1"/>
</dbReference>
<gene>
    <name evidence="5" type="ORF">DIC66_17125</name>
</gene>
<evidence type="ECO:0000256" key="1">
    <source>
        <dbReference type="ARBA" id="ARBA00023012"/>
    </source>
</evidence>